<dbReference type="SUPFAM" id="SSF50978">
    <property type="entry name" value="WD40 repeat-like"/>
    <property type="match status" value="1"/>
</dbReference>
<organism evidence="11 12">
    <name type="scientific">Liparis tanakae</name>
    <name type="common">Tanaka's snailfish</name>
    <dbReference type="NCBI Taxonomy" id="230148"/>
    <lineage>
        <taxon>Eukaryota</taxon>
        <taxon>Metazoa</taxon>
        <taxon>Chordata</taxon>
        <taxon>Craniata</taxon>
        <taxon>Vertebrata</taxon>
        <taxon>Euteleostomi</taxon>
        <taxon>Actinopterygii</taxon>
        <taxon>Neopterygii</taxon>
        <taxon>Teleostei</taxon>
        <taxon>Neoteleostei</taxon>
        <taxon>Acanthomorphata</taxon>
        <taxon>Eupercaria</taxon>
        <taxon>Perciformes</taxon>
        <taxon>Cottioidei</taxon>
        <taxon>Cottales</taxon>
        <taxon>Liparidae</taxon>
        <taxon>Liparis</taxon>
    </lineage>
</organism>
<dbReference type="Gene3D" id="2.130.10.10">
    <property type="entry name" value="YVTN repeat-like/Quinoprotein amine dehydrogenase"/>
    <property type="match status" value="1"/>
</dbReference>
<reference evidence="11 12" key="1">
    <citation type="submission" date="2019-03" db="EMBL/GenBank/DDBJ databases">
        <title>First draft genome of Liparis tanakae, snailfish: a comprehensive survey of snailfish specific genes.</title>
        <authorList>
            <person name="Kim W."/>
            <person name="Song I."/>
            <person name="Jeong J.-H."/>
            <person name="Kim D."/>
            <person name="Kim S."/>
            <person name="Ryu S."/>
            <person name="Song J.Y."/>
            <person name="Lee S.K."/>
        </authorList>
    </citation>
    <scope>NUCLEOTIDE SEQUENCE [LARGE SCALE GENOMIC DNA]</scope>
    <source>
        <tissue evidence="11">Muscle</tissue>
    </source>
</reference>
<keyword evidence="5" id="KW-0677">Repeat</keyword>
<keyword evidence="8" id="KW-0206">Cytoskeleton</keyword>
<dbReference type="PANTHER" id="PTHR12442:SF12">
    <property type="entry name" value="DYNEIN AXONEMAL INTERMEDIATE CHAIN 4"/>
    <property type="match status" value="1"/>
</dbReference>
<dbReference type="AlphaFoldDB" id="A0A4Z2DYT2"/>
<protein>
    <submittedName>
        <fullName evidence="11">WD repeat-containing protein 78</fullName>
    </submittedName>
</protein>
<sequence length="210" mass="22642">MRSRSCQSGGRLNFSVFVTMSGADGLLEPREEEPREEEPHSPPPPALERLWTFSCELSRGRSVHSMAWNKKNPDLLAVGYGGLASSPQEPGLVCCWSLKNPTWPERSLRCGSAVTALDFSCSEPGRLAVGLQDGSIAIHNLESQGGRAGVLSSSECPNRHLAPVWQLRWSQQEASLTGEEEAESLVSVAADGRISKWFSSSSGLDCIGTA</sequence>
<gene>
    <name evidence="11" type="primary">WDR78</name>
    <name evidence="11" type="ORF">EYF80_068167</name>
</gene>
<keyword evidence="3" id="KW-0963">Cytoplasm</keyword>
<evidence type="ECO:0000313" key="12">
    <source>
        <dbReference type="Proteomes" id="UP000314294"/>
    </source>
</evidence>
<evidence type="ECO:0000256" key="2">
    <source>
        <dbReference type="ARBA" id="ARBA00004430"/>
    </source>
</evidence>
<evidence type="ECO:0000256" key="6">
    <source>
        <dbReference type="ARBA" id="ARBA00022846"/>
    </source>
</evidence>
<evidence type="ECO:0000256" key="8">
    <source>
        <dbReference type="ARBA" id="ARBA00023212"/>
    </source>
</evidence>
<evidence type="ECO:0000313" key="11">
    <source>
        <dbReference type="EMBL" id="TNN21721.1"/>
    </source>
</evidence>
<dbReference type="EMBL" id="SRLO01026252">
    <property type="protein sequence ID" value="TNN21721.1"/>
    <property type="molecule type" value="Genomic_DNA"/>
</dbReference>
<keyword evidence="12" id="KW-1185">Reference proteome</keyword>
<accession>A0A4Z2DYT2</accession>
<dbReference type="OrthoDB" id="10259804at2759"/>
<dbReference type="InterPro" id="IPR050687">
    <property type="entry name" value="Dynein_IC"/>
</dbReference>
<evidence type="ECO:0000256" key="10">
    <source>
        <dbReference type="ARBA" id="ARBA00024190"/>
    </source>
</evidence>
<evidence type="ECO:0000256" key="1">
    <source>
        <dbReference type="ARBA" id="ARBA00004230"/>
    </source>
</evidence>
<evidence type="ECO:0000256" key="4">
    <source>
        <dbReference type="ARBA" id="ARBA00022574"/>
    </source>
</evidence>
<dbReference type="GO" id="GO:0003341">
    <property type="term" value="P:cilium movement"/>
    <property type="evidence" value="ECO:0007669"/>
    <property type="project" value="TreeGrafter"/>
</dbReference>
<keyword evidence="4" id="KW-0853">WD repeat</keyword>
<dbReference type="GO" id="GO:0031514">
    <property type="term" value="C:motile cilium"/>
    <property type="evidence" value="ECO:0007669"/>
    <property type="project" value="UniProtKB-SubCell"/>
</dbReference>
<comment type="caution">
    <text evidence="11">The sequence shown here is derived from an EMBL/GenBank/DDBJ whole genome shotgun (WGS) entry which is preliminary data.</text>
</comment>
<evidence type="ECO:0000256" key="9">
    <source>
        <dbReference type="ARBA" id="ARBA00023273"/>
    </source>
</evidence>
<dbReference type="GO" id="GO:0120293">
    <property type="term" value="C:dynein axonemal particle"/>
    <property type="evidence" value="ECO:0007669"/>
    <property type="project" value="UniProtKB-SubCell"/>
</dbReference>
<dbReference type="GO" id="GO:0045503">
    <property type="term" value="F:dynein light chain binding"/>
    <property type="evidence" value="ECO:0007669"/>
    <property type="project" value="TreeGrafter"/>
</dbReference>
<dbReference type="InterPro" id="IPR036322">
    <property type="entry name" value="WD40_repeat_dom_sf"/>
</dbReference>
<keyword evidence="6" id="KW-0282">Flagellum</keyword>
<name>A0A4Z2DYT2_9TELE</name>
<proteinExistence type="predicted"/>
<dbReference type="PANTHER" id="PTHR12442">
    <property type="entry name" value="DYNEIN INTERMEDIATE CHAIN"/>
    <property type="match status" value="1"/>
</dbReference>
<comment type="subcellular location">
    <subcellularLocation>
        <location evidence="1">Cell projection</location>
        <location evidence="1">Cilium</location>
        <location evidence="1">Flagellum</location>
    </subcellularLocation>
    <subcellularLocation>
        <location evidence="2">Cytoplasm</location>
        <location evidence="2">Cytoskeleton</location>
        <location evidence="2">Cilium axoneme</location>
    </subcellularLocation>
    <subcellularLocation>
        <location evidence="10">Dynein axonemal particle</location>
    </subcellularLocation>
</comment>
<evidence type="ECO:0000256" key="5">
    <source>
        <dbReference type="ARBA" id="ARBA00022737"/>
    </source>
</evidence>
<keyword evidence="7" id="KW-0969">Cilium</keyword>
<dbReference type="InterPro" id="IPR015943">
    <property type="entry name" value="WD40/YVTN_repeat-like_dom_sf"/>
</dbReference>
<evidence type="ECO:0000256" key="7">
    <source>
        <dbReference type="ARBA" id="ARBA00023069"/>
    </source>
</evidence>
<keyword evidence="9" id="KW-0966">Cell projection</keyword>
<dbReference type="GO" id="GO:0045504">
    <property type="term" value="F:dynein heavy chain binding"/>
    <property type="evidence" value="ECO:0007669"/>
    <property type="project" value="TreeGrafter"/>
</dbReference>
<dbReference type="Proteomes" id="UP000314294">
    <property type="component" value="Unassembled WGS sequence"/>
</dbReference>
<dbReference type="GO" id="GO:0005858">
    <property type="term" value="C:axonemal dynein complex"/>
    <property type="evidence" value="ECO:0007669"/>
    <property type="project" value="TreeGrafter"/>
</dbReference>
<evidence type="ECO:0000256" key="3">
    <source>
        <dbReference type="ARBA" id="ARBA00022490"/>
    </source>
</evidence>